<dbReference type="AlphaFoldDB" id="I4W6T2"/>
<evidence type="ECO:0000313" key="2">
    <source>
        <dbReference type="Proteomes" id="UP000003226"/>
    </source>
</evidence>
<organism evidence="1 2">
    <name type="scientific">Rhodanobacter spathiphylli B39</name>
    <dbReference type="NCBI Taxonomy" id="1163407"/>
    <lineage>
        <taxon>Bacteria</taxon>
        <taxon>Pseudomonadati</taxon>
        <taxon>Pseudomonadota</taxon>
        <taxon>Gammaproteobacteria</taxon>
        <taxon>Lysobacterales</taxon>
        <taxon>Rhodanobacteraceae</taxon>
        <taxon>Rhodanobacter</taxon>
    </lineage>
</organism>
<gene>
    <name evidence="1" type="ORF">UU7_03392</name>
</gene>
<evidence type="ECO:0000313" key="1">
    <source>
        <dbReference type="EMBL" id="EIL95173.1"/>
    </source>
</evidence>
<name>I4W6T2_9GAMM</name>
<reference evidence="1 2" key="1">
    <citation type="journal article" date="2012" name="J. Bacteriol.">
        <title>Genome sequences for six rhodanobacter strains, isolated from soils and the terrestrial subsurface, with variable denitrification capabilities.</title>
        <authorList>
            <person name="Kostka J.E."/>
            <person name="Green S.J."/>
            <person name="Rishishwar L."/>
            <person name="Prakash O."/>
            <person name="Katz L.S."/>
            <person name="Marino-Ramirez L."/>
            <person name="Jordan I.K."/>
            <person name="Munk C."/>
            <person name="Ivanova N."/>
            <person name="Mikhailova N."/>
            <person name="Watson D.B."/>
            <person name="Brown S.D."/>
            <person name="Palumbo A.V."/>
            <person name="Brooks S.C."/>
        </authorList>
    </citation>
    <scope>NUCLEOTIDE SEQUENCE [LARGE SCALE GENOMIC DNA]</scope>
    <source>
        <strain evidence="1 2">B39</strain>
    </source>
</reference>
<protein>
    <submittedName>
        <fullName evidence="1">Uncharacterized protein</fullName>
    </submittedName>
</protein>
<sequence>MSFRPFGDPNRRDAQRITLCETGIGLGTLAVDAHLTRTQKPIDHALGDALEQGHQRVVDTLTIPFGTDLDLTYTVRCVMGSCRLH</sequence>
<keyword evidence="2" id="KW-1185">Reference proteome</keyword>
<proteinExistence type="predicted"/>
<dbReference type="EMBL" id="AJXT01000004">
    <property type="protein sequence ID" value="EIL95173.1"/>
    <property type="molecule type" value="Genomic_DNA"/>
</dbReference>
<accession>I4W6T2</accession>
<dbReference type="Proteomes" id="UP000003226">
    <property type="component" value="Unassembled WGS sequence"/>
</dbReference>
<comment type="caution">
    <text evidence="1">The sequence shown here is derived from an EMBL/GenBank/DDBJ whole genome shotgun (WGS) entry which is preliminary data.</text>
</comment>